<dbReference type="EMBL" id="JAHRGL010000015">
    <property type="protein sequence ID" value="MBV2132481.1"/>
    <property type="molecule type" value="Genomic_DNA"/>
</dbReference>
<proteinExistence type="predicted"/>
<keyword evidence="1" id="KW-0732">Signal</keyword>
<dbReference type="Proteomes" id="UP000813068">
    <property type="component" value="Unassembled WGS sequence"/>
</dbReference>
<protein>
    <recommendedName>
        <fullName evidence="4">Lipoprotein</fullName>
    </recommendedName>
</protein>
<accession>A0ABS6MUJ8</accession>
<evidence type="ECO:0000313" key="2">
    <source>
        <dbReference type="EMBL" id="MBV2132481.1"/>
    </source>
</evidence>
<evidence type="ECO:0008006" key="4">
    <source>
        <dbReference type="Google" id="ProtNLM"/>
    </source>
</evidence>
<keyword evidence="3" id="KW-1185">Reference proteome</keyword>
<organism evidence="2 3">
    <name type="scientific">Geopseudomonas aromaticivorans</name>
    <dbReference type="NCBI Taxonomy" id="2849492"/>
    <lineage>
        <taxon>Bacteria</taxon>
        <taxon>Pseudomonadati</taxon>
        <taxon>Pseudomonadota</taxon>
        <taxon>Gammaproteobacteria</taxon>
        <taxon>Pseudomonadales</taxon>
        <taxon>Pseudomonadaceae</taxon>
        <taxon>Geopseudomonas</taxon>
    </lineage>
</organism>
<dbReference type="RefSeq" id="WP_217680740.1">
    <property type="nucleotide sequence ID" value="NZ_JAHRGL010000015.1"/>
</dbReference>
<comment type="caution">
    <text evidence="2">The sequence shown here is derived from an EMBL/GenBank/DDBJ whole genome shotgun (WGS) entry which is preliminary data.</text>
</comment>
<dbReference type="PROSITE" id="PS51257">
    <property type="entry name" value="PROKAR_LIPOPROTEIN"/>
    <property type="match status" value="1"/>
</dbReference>
<feature type="signal peptide" evidence="1">
    <location>
        <begin position="1"/>
        <end position="17"/>
    </location>
</feature>
<reference evidence="2 3" key="1">
    <citation type="submission" date="2021-06" db="EMBL/GenBank/DDBJ databases">
        <title>Differences between aerobic and microaerobic xylene degrading microbial communities.</title>
        <authorList>
            <person name="Banerjee S."/>
            <person name="Tancsics A."/>
        </authorList>
    </citation>
    <scope>NUCLEOTIDE SEQUENCE [LARGE SCALE GENOMIC DNA]</scope>
    <source>
        <strain evidence="2 3">MAP12</strain>
    </source>
</reference>
<evidence type="ECO:0000256" key="1">
    <source>
        <dbReference type="SAM" id="SignalP"/>
    </source>
</evidence>
<gene>
    <name evidence="2" type="ORF">KRX52_06645</name>
</gene>
<name>A0ABS6MUJ8_9GAMM</name>
<evidence type="ECO:0000313" key="3">
    <source>
        <dbReference type="Proteomes" id="UP000813068"/>
    </source>
</evidence>
<feature type="chain" id="PRO_5045601967" description="Lipoprotein" evidence="1">
    <location>
        <begin position="18"/>
        <end position="137"/>
    </location>
</feature>
<sequence>MRAVPLLAVLALLGACAGPLPQPDPQQAWIEFRTEPGELLMAEKLDGKRLDDGRYFQVSPGAHRLLATYRFEVQVGPIMTLDPVQMLCYLRLDYAGFVAGQRYRLEAHHWLFQTESWLSDATGKRMADGQEWHCITQ</sequence>